<dbReference type="GO" id="GO:0000287">
    <property type="term" value="F:magnesium ion binding"/>
    <property type="evidence" value="ECO:0007669"/>
    <property type="project" value="UniProtKB-ARBA"/>
</dbReference>
<dbReference type="PANTHER" id="PTHR10000">
    <property type="entry name" value="PHOSPHOSERINE PHOSPHATASE"/>
    <property type="match status" value="1"/>
</dbReference>
<comment type="caution">
    <text evidence="1">The sequence shown here is derived from an EMBL/GenBank/DDBJ whole genome shotgun (WGS) entry which is preliminary data.</text>
</comment>
<dbReference type="PANTHER" id="PTHR10000:SF53">
    <property type="entry name" value="5-AMINO-6-(5-PHOSPHO-D-RIBITYLAMINO)URACIL PHOSPHATASE YBJI-RELATED"/>
    <property type="match status" value="1"/>
</dbReference>
<dbReference type="GO" id="GO:0016791">
    <property type="term" value="F:phosphatase activity"/>
    <property type="evidence" value="ECO:0007669"/>
    <property type="project" value="TreeGrafter"/>
</dbReference>
<dbReference type="InterPro" id="IPR036412">
    <property type="entry name" value="HAD-like_sf"/>
</dbReference>
<dbReference type="SFLD" id="SFLDS00003">
    <property type="entry name" value="Haloacid_Dehalogenase"/>
    <property type="match status" value="1"/>
</dbReference>
<dbReference type="SUPFAM" id="SSF56784">
    <property type="entry name" value="HAD-like"/>
    <property type="match status" value="1"/>
</dbReference>
<accession>A0A1E7RDC7</accession>
<dbReference type="AlphaFoldDB" id="A0A1E7RDC7"/>
<keyword evidence="2" id="KW-1185">Reference proteome</keyword>
<dbReference type="SFLD" id="SFLDG01140">
    <property type="entry name" value="C2.B:_Phosphomannomutase_and_P"/>
    <property type="match status" value="1"/>
</dbReference>
<protein>
    <submittedName>
        <fullName evidence="1">Hydrolase</fullName>
    </submittedName>
</protein>
<dbReference type="STRING" id="1262585.BJI46_01740"/>
<dbReference type="PROSITE" id="PS01229">
    <property type="entry name" value="COF_2"/>
    <property type="match status" value="1"/>
</dbReference>
<dbReference type="RefSeq" id="WP_070069324.1">
    <property type="nucleotide sequence ID" value="NZ_MKKK01000012.1"/>
</dbReference>
<dbReference type="GO" id="GO:0005829">
    <property type="term" value="C:cytosol"/>
    <property type="evidence" value="ECO:0007669"/>
    <property type="project" value="TreeGrafter"/>
</dbReference>
<evidence type="ECO:0000313" key="1">
    <source>
        <dbReference type="EMBL" id="OEY97175.1"/>
    </source>
</evidence>
<organism evidence="1 2">
    <name type="scientific">Acinetobacter qingfengensis</name>
    <dbReference type="NCBI Taxonomy" id="1262585"/>
    <lineage>
        <taxon>Bacteria</taxon>
        <taxon>Pseudomonadati</taxon>
        <taxon>Pseudomonadota</taxon>
        <taxon>Gammaproteobacteria</taxon>
        <taxon>Moraxellales</taxon>
        <taxon>Moraxellaceae</taxon>
        <taxon>Acinetobacter</taxon>
    </lineage>
</organism>
<evidence type="ECO:0000313" key="2">
    <source>
        <dbReference type="Proteomes" id="UP000185895"/>
    </source>
</evidence>
<proteinExistence type="predicted"/>
<dbReference type="CDD" id="cd07518">
    <property type="entry name" value="HAD_YbiV-Like"/>
    <property type="match status" value="1"/>
</dbReference>
<dbReference type="OrthoDB" id="3180855at2"/>
<dbReference type="Gene3D" id="3.40.50.1000">
    <property type="entry name" value="HAD superfamily/HAD-like"/>
    <property type="match status" value="1"/>
</dbReference>
<dbReference type="NCBIfam" id="TIGR00099">
    <property type="entry name" value="Cof-subfamily"/>
    <property type="match status" value="1"/>
</dbReference>
<dbReference type="Pfam" id="PF08282">
    <property type="entry name" value="Hydrolase_3"/>
    <property type="match status" value="1"/>
</dbReference>
<dbReference type="Gene3D" id="3.30.1240.10">
    <property type="match status" value="1"/>
</dbReference>
<dbReference type="NCBIfam" id="TIGR01484">
    <property type="entry name" value="HAD-SF-IIB"/>
    <property type="match status" value="1"/>
</dbReference>
<reference evidence="1 2" key="1">
    <citation type="submission" date="2016-09" db="EMBL/GenBank/DDBJ databases">
        <authorList>
            <person name="Capua I."/>
            <person name="De Benedictis P."/>
            <person name="Joannis T."/>
            <person name="Lombin L.H."/>
            <person name="Cattoli G."/>
        </authorList>
    </citation>
    <scope>NUCLEOTIDE SEQUENCE [LARGE SCALE GENOMIC DNA]</scope>
    <source>
        <strain evidence="1 2">ANC 4671</strain>
    </source>
</reference>
<dbReference type="Proteomes" id="UP000185895">
    <property type="component" value="Unassembled WGS sequence"/>
</dbReference>
<sequence length="279" mass="31386">MTIKLIAVDMDGTFLDDDKQYNKRRFLTQYQQLKLRNIHFVAASGNPYYTLRQYFPEIADEIAYVAENGAYVVNGQTEVAFKHFSSEIVMQVLQSLLPAYESALILCGKKWGTISQAASSQALSKIQKYFKQLDCIADLYQVKDPICKITLNTEVCDPVALQQFLSKQDYIQKQQVKMVSSGFGFIDLIIPGQHKAQGLQILQQKWKVSNEQMLAIGDNHNDIEMIQAAKYGFAMENAVPALKAIAKYHTASNAQQGVLDVLDLLLNAEPPFDHHSSLV</sequence>
<dbReference type="InterPro" id="IPR023214">
    <property type="entry name" value="HAD_sf"/>
</dbReference>
<dbReference type="EMBL" id="MKKK01000012">
    <property type="protein sequence ID" value="OEY97175.1"/>
    <property type="molecule type" value="Genomic_DNA"/>
</dbReference>
<name>A0A1E7RDC7_9GAMM</name>
<keyword evidence="1" id="KW-0378">Hydrolase</keyword>
<dbReference type="InterPro" id="IPR000150">
    <property type="entry name" value="Cof"/>
</dbReference>
<dbReference type="InterPro" id="IPR006379">
    <property type="entry name" value="HAD-SF_hydro_IIB"/>
</dbReference>
<gene>
    <name evidence="1" type="ORF">BJI46_01740</name>
</gene>